<accession>A0A1X0NMJ0</accession>
<dbReference type="RefSeq" id="XP_028880020.1">
    <property type="nucleotide sequence ID" value="XM_029028621.1"/>
</dbReference>
<dbReference type="AlphaFoldDB" id="A0A1X0NMJ0"/>
<feature type="region of interest" description="Disordered" evidence="1">
    <location>
        <begin position="1"/>
        <end position="23"/>
    </location>
</feature>
<evidence type="ECO:0000313" key="2">
    <source>
        <dbReference type="EMBL" id="ORC85954.1"/>
    </source>
</evidence>
<name>A0A1X0NMJ0_9TRYP</name>
<comment type="caution">
    <text evidence="2">The sequence shown here is derived from an EMBL/GenBank/DDBJ whole genome shotgun (WGS) entry which is preliminary data.</text>
</comment>
<evidence type="ECO:0000313" key="3">
    <source>
        <dbReference type="Proteomes" id="UP000192257"/>
    </source>
</evidence>
<feature type="region of interest" description="Disordered" evidence="1">
    <location>
        <begin position="223"/>
        <end position="320"/>
    </location>
</feature>
<sequence length="529" mass="60053">MKRSSFQDVERKSGELDPSIRQTQEFEDIRFSISRIEELLEHGQSLLYDQHTEKGAVVSPTVSDGEPTLKRGTSFPSTTSPQDDPHAKKKERKGSKMTERPEKVRLRTVGMAGRSRGGTPASFSLGLRRPVARRRGTEGEMTAPSEDSVMEEVSVEELRRRIHAELEEYRRHGPLTQWKPQPVGGEPRQRVERVNPRRRGQRLYTPSVRKEMKPVTPQTKEIATRAPRGVNSFGVAKGSNNHINNTNNHNKKNTVGLPNRSPNTLRDVHQQQRQQQNRSPAWERLYDDAARIREKKRQKEIERQKEESNYKLKKNPYDPHSLRKRFSLKVASMSTASHSVPHKESHPSVPVVTEKGRRGFDIKTPYHNTPQQTHKLDAPGRIFARRHVKPQEPPLQKPEDNEKEYVNSVNEPLHSGSPLHTEADDSCVEENVVINKNEVQKSVETPDVEPDTKAITNNLVKSPMHSVTSEEDILNQSGASKTSSERLGAASLLASSDEVWELPLRNPREATSTPIPVIVRPLDLRALRK</sequence>
<dbReference type="GeneID" id="39988401"/>
<evidence type="ECO:0000256" key="1">
    <source>
        <dbReference type="SAM" id="MobiDB-lite"/>
    </source>
</evidence>
<organism evidence="2 3">
    <name type="scientific">Trypanosoma theileri</name>
    <dbReference type="NCBI Taxonomy" id="67003"/>
    <lineage>
        <taxon>Eukaryota</taxon>
        <taxon>Discoba</taxon>
        <taxon>Euglenozoa</taxon>
        <taxon>Kinetoplastea</taxon>
        <taxon>Metakinetoplastina</taxon>
        <taxon>Trypanosomatida</taxon>
        <taxon>Trypanosomatidae</taxon>
        <taxon>Trypanosoma</taxon>
    </lineage>
</organism>
<proteinExistence type="predicted"/>
<dbReference type="EMBL" id="NBCO01000031">
    <property type="protein sequence ID" value="ORC85954.1"/>
    <property type="molecule type" value="Genomic_DNA"/>
</dbReference>
<keyword evidence="3" id="KW-1185">Reference proteome</keyword>
<feature type="compositionally biased region" description="Basic and acidic residues" evidence="1">
    <location>
        <begin position="94"/>
        <end position="104"/>
    </location>
</feature>
<feature type="compositionally biased region" description="Basic and acidic residues" evidence="1">
    <location>
        <begin position="284"/>
        <end position="320"/>
    </location>
</feature>
<dbReference type="OrthoDB" id="10475837at2759"/>
<feature type="region of interest" description="Disordered" evidence="1">
    <location>
        <begin position="51"/>
        <end position="104"/>
    </location>
</feature>
<dbReference type="Proteomes" id="UP000192257">
    <property type="component" value="Unassembled WGS sequence"/>
</dbReference>
<dbReference type="VEuPathDB" id="TriTrypDB:TM35_000311400"/>
<gene>
    <name evidence="2" type="ORF">TM35_000311400</name>
</gene>
<reference evidence="2 3" key="1">
    <citation type="submission" date="2017-03" db="EMBL/GenBank/DDBJ databases">
        <title>An alternative strategy for trypanosome survival in the mammalian bloodstream revealed through genome and transcriptome analysis of the ubiquitous bovine parasite Trypanosoma (Megatrypanum) theileri.</title>
        <authorList>
            <person name="Kelly S."/>
            <person name="Ivens A."/>
            <person name="Mott A."/>
            <person name="O'Neill E."/>
            <person name="Emms D."/>
            <person name="Macleod O."/>
            <person name="Voorheis P."/>
            <person name="Matthews J."/>
            <person name="Matthews K."/>
            <person name="Carrington M."/>
        </authorList>
    </citation>
    <scope>NUCLEOTIDE SEQUENCE [LARGE SCALE GENOMIC DNA]</scope>
    <source>
        <strain evidence="2">Edinburgh</strain>
    </source>
</reference>
<feature type="region of interest" description="Disordered" evidence="1">
    <location>
        <begin position="462"/>
        <end position="488"/>
    </location>
</feature>
<protein>
    <submittedName>
        <fullName evidence="2">Uncharacterized protein</fullName>
    </submittedName>
</protein>